<comment type="similarity">
    <text evidence="1 8">Belongs to the SELO family.</text>
</comment>
<comment type="catalytic activity">
    <reaction evidence="8">
        <text>L-histidyl-[protein] + UTP = N(tele)-(5'-uridylyl)-L-histidyl-[protein] + diphosphate</text>
        <dbReference type="Rhea" id="RHEA:83891"/>
        <dbReference type="Rhea" id="RHEA-COMP:9745"/>
        <dbReference type="Rhea" id="RHEA-COMP:20239"/>
        <dbReference type="ChEBI" id="CHEBI:29979"/>
        <dbReference type="ChEBI" id="CHEBI:33019"/>
        <dbReference type="ChEBI" id="CHEBI:46398"/>
        <dbReference type="ChEBI" id="CHEBI:233474"/>
    </reaction>
</comment>
<comment type="catalytic activity">
    <reaction evidence="8">
        <text>L-tyrosyl-[protein] + UTP = O-(5'-uridylyl)-L-tyrosyl-[protein] + diphosphate</text>
        <dbReference type="Rhea" id="RHEA:83887"/>
        <dbReference type="Rhea" id="RHEA-COMP:10136"/>
        <dbReference type="Rhea" id="RHEA-COMP:20238"/>
        <dbReference type="ChEBI" id="CHEBI:33019"/>
        <dbReference type="ChEBI" id="CHEBI:46398"/>
        <dbReference type="ChEBI" id="CHEBI:46858"/>
        <dbReference type="ChEBI" id="CHEBI:90602"/>
    </reaction>
</comment>
<dbReference type="PANTHER" id="PTHR12153">
    <property type="entry name" value="SELENOPROTEIN O"/>
    <property type="match status" value="1"/>
</dbReference>
<dbReference type="AlphaFoldDB" id="A0A1H8DAB1"/>
<feature type="binding site" evidence="8">
    <location>
        <position position="108"/>
    </location>
    <ligand>
        <name>ATP</name>
        <dbReference type="ChEBI" id="CHEBI:30616"/>
    </ligand>
</feature>
<sequence length="505" mass="56253">MKPETKIDVKTHTKPQEKFTVEEVGWRFDNSYARLPEPFYVRISPVPVRAPRVAILNHALAESLGLNFQVLSEQDAAQLFSGNLLPQTAEPIAQAYAGHQFGSFTMLGDGRAILMGEHVTPAGDRVDVQFKGSGHTPFSRRGDGRAALGPMLREYIISEAMHSLGIPSTRSLAVMTTGETVLRESPLPGAVLTRIAASHIRVGTFEYAARLKDGAHVQTLADYAIRRHYPDLLETANPYLALLHRVIDRQASLVAQWLLVGFIHGVMNTDNMAISGETIDYGPCAFMDEYDPYTVFSSIDDHGRYGYHNQSRAAQWNLARFAETLLPLLDSAQDKALTLAEEAVNAFPDIFQQYWLNGMRKKLGLINEEASDVELIEALLMCMHQHHADYTNTFRSLAAERLPDDALFQDSAFIAWHAQWQARLARQSESRTVAFSVMQANNPALLPRNHRVEAALTAASDHGDYSEMQCLLAAVSDPYIDASEYNEYRTPPTASERVRQTFCGT</sequence>
<comment type="cofactor">
    <cofactor evidence="8">
        <name>Mg(2+)</name>
        <dbReference type="ChEBI" id="CHEBI:18420"/>
    </cofactor>
    <cofactor evidence="8">
        <name>Mn(2+)</name>
        <dbReference type="ChEBI" id="CHEBI:29035"/>
    </cofactor>
</comment>
<evidence type="ECO:0000256" key="3">
    <source>
        <dbReference type="ARBA" id="ARBA00022695"/>
    </source>
</evidence>
<keyword evidence="5 8" id="KW-0547">Nucleotide-binding</keyword>
<feature type="binding site" evidence="8">
    <location>
        <position position="271"/>
    </location>
    <ligand>
        <name>Mg(2+)</name>
        <dbReference type="ChEBI" id="CHEBI:18420"/>
    </ligand>
</feature>
<evidence type="ECO:0000256" key="8">
    <source>
        <dbReference type="HAMAP-Rule" id="MF_00692"/>
    </source>
</evidence>
<comment type="catalytic activity">
    <reaction evidence="8">
        <text>L-threonyl-[protein] + ATP = 3-O-(5'-adenylyl)-L-threonyl-[protein] + diphosphate</text>
        <dbReference type="Rhea" id="RHEA:54292"/>
        <dbReference type="Rhea" id="RHEA-COMP:11060"/>
        <dbReference type="Rhea" id="RHEA-COMP:13847"/>
        <dbReference type="ChEBI" id="CHEBI:30013"/>
        <dbReference type="ChEBI" id="CHEBI:30616"/>
        <dbReference type="ChEBI" id="CHEBI:33019"/>
        <dbReference type="ChEBI" id="CHEBI:138113"/>
        <dbReference type="EC" id="2.7.7.108"/>
    </reaction>
</comment>
<dbReference type="GO" id="GO:0005524">
    <property type="term" value="F:ATP binding"/>
    <property type="evidence" value="ECO:0007669"/>
    <property type="project" value="UniProtKB-UniRule"/>
</dbReference>
<protein>
    <recommendedName>
        <fullName evidence="8">Protein nucleotidyltransferase YdiU</fullName>
        <ecNumber evidence="8">2.7.7.-</ecNumber>
    </recommendedName>
    <alternativeName>
        <fullName evidence="8">Protein adenylyltransferase YdiU</fullName>
        <ecNumber evidence="8">2.7.7.108</ecNumber>
    </alternativeName>
    <alternativeName>
        <fullName evidence="8">Protein uridylyltransferase YdiU</fullName>
        <ecNumber evidence="8">2.7.7.-</ecNumber>
    </alternativeName>
</protein>
<dbReference type="RefSeq" id="WP_090629571.1">
    <property type="nucleotide sequence ID" value="NZ_FOCP01000006.1"/>
</dbReference>
<comment type="catalytic activity">
    <reaction evidence="8">
        <text>L-seryl-[protein] + ATP = 3-O-(5'-adenylyl)-L-seryl-[protein] + diphosphate</text>
        <dbReference type="Rhea" id="RHEA:58120"/>
        <dbReference type="Rhea" id="RHEA-COMP:9863"/>
        <dbReference type="Rhea" id="RHEA-COMP:15073"/>
        <dbReference type="ChEBI" id="CHEBI:29999"/>
        <dbReference type="ChEBI" id="CHEBI:30616"/>
        <dbReference type="ChEBI" id="CHEBI:33019"/>
        <dbReference type="ChEBI" id="CHEBI:142516"/>
        <dbReference type="EC" id="2.7.7.108"/>
    </reaction>
</comment>
<dbReference type="PANTHER" id="PTHR12153:SF15">
    <property type="entry name" value="PROTEIN ADENYLYLTRANSFERASE SELO, MITOCHONDRIAL"/>
    <property type="match status" value="1"/>
</dbReference>
<dbReference type="OrthoDB" id="9776281at2"/>
<dbReference type="InterPro" id="IPR003846">
    <property type="entry name" value="SelO"/>
</dbReference>
<feature type="active site" description="Proton acceptor" evidence="8">
    <location>
        <position position="270"/>
    </location>
</feature>
<dbReference type="HAMAP" id="MF_00692">
    <property type="entry name" value="SelO"/>
    <property type="match status" value="1"/>
</dbReference>
<feature type="binding site" evidence="8">
    <location>
        <position position="131"/>
    </location>
    <ligand>
        <name>ATP</name>
        <dbReference type="ChEBI" id="CHEBI:30616"/>
    </ligand>
</feature>
<keyword evidence="6 8" id="KW-0067">ATP-binding</keyword>
<evidence type="ECO:0000313" key="10">
    <source>
        <dbReference type="Proteomes" id="UP000199459"/>
    </source>
</evidence>
<dbReference type="Proteomes" id="UP000199459">
    <property type="component" value="Unassembled WGS sequence"/>
</dbReference>
<accession>A0A1H8DAB1</accession>
<evidence type="ECO:0000256" key="2">
    <source>
        <dbReference type="ARBA" id="ARBA00022679"/>
    </source>
</evidence>
<dbReference type="Pfam" id="PF02696">
    <property type="entry name" value="SelO"/>
    <property type="match status" value="1"/>
</dbReference>
<feature type="binding site" evidence="8">
    <location>
        <position position="280"/>
    </location>
    <ligand>
        <name>ATP</name>
        <dbReference type="ChEBI" id="CHEBI:30616"/>
    </ligand>
</feature>
<comment type="catalytic activity">
    <reaction evidence="8">
        <text>L-tyrosyl-[protein] + ATP = O-(5'-adenylyl)-L-tyrosyl-[protein] + diphosphate</text>
        <dbReference type="Rhea" id="RHEA:54288"/>
        <dbReference type="Rhea" id="RHEA-COMP:10136"/>
        <dbReference type="Rhea" id="RHEA-COMP:13846"/>
        <dbReference type="ChEBI" id="CHEBI:30616"/>
        <dbReference type="ChEBI" id="CHEBI:33019"/>
        <dbReference type="ChEBI" id="CHEBI:46858"/>
        <dbReference type="ChEBI" id="CHEBI:83624"/>
        <dbReference type="EC" id="2.7.7.108"/>
    </reaction>
</comment>
<organism evidence="9 10">
    <name type="scientific">Nitrosomonas marina</name>
    <dbReference type="NCBI Taxonomy" id="917"/>
    <lineage>
        <taxon>Bacteria</taxon>
        <taxon>Pseudomonadati</taxon>
        <taxon>Pseudomonadota</taxon>
        <taxon>Betaproteobacteria</taxon>
        <taxon>Nitrosomonadales</taxon>
        <taxon>Nitrosomonadaceae</taxon>
        <taxon>Nitrosomonas</taxon>
    </lineage>
</organism>
<dbReference type="EC" id="2.7.7.108" evidence="8"/>
<feature type="binding site" evidence="8">
    <location>
        <position position="110"/>
    </location>
    <ligand>
        <name>ATP</name>
        <dbReference type="ChEBI" id="CHEBI:30616"/>
    </ligand>
</feature>
<comment type="function">
    <text evidence="8">Nucleotidyltransferase involved in the post-translational modification of proteins. It can catalyze the addition of adenosine monophosphate (AMP) or uridine monophosphate (UMP) to a protein, resulting in modifications known as AMPylation and UMPylation.</text>
</comment>
<evidence type="ECO:0000256" key="7">
    <source>
        <dbReference type="ARBA" id="ARBA00022842"/>
    </source>
</evidence>
<dbReference type="GO" id="GO:0030145">
    <property type="term" value="F:manganese ion binding"/>
    <property type="evidence" value="ECO:0007669"/>
    <property type="project" value="UniProtKB-UniRule"/>
</dbReference>
<gene>
    <name evidence="8" type="primary">ydiU</name>
    <name evidence="8" type="synonym">selO</name>
    <name evidence="9" type="ORF">SAMN05216325_106126</name>
</gene>
<keyword evidence="3 8" id="KW-0548">Nucleotidyltransferase</keyword>
<dbReference type="STRING" id="917.SAMN05216326_11642"/>
<keyword evidence="4 8" id="KW-0479">Metal-binding</keyword>
<evidence type="ECO:0000256" key="1">
    <source>
        <dbReference type="ARBA" id="ARBA00009747"/>
    </source>
</evidence>
<evidence type="ECO:0000256" key="4">
    <source>
        <dbReference type="ARBA" id="ARBA00022723"/>
    </source>
</evidence>
<keyword evidence="2 8" id="KW-0808">Transferase</keyword>
<feature type="binding site" evidence="8">
    <location>
        <position position="280"/>
    </location>
    <ligand>
        <name>Mg(2+)</name>
        <dbReference type="ChEBI" id="CHEBI:18420"/>
    </ligand>
</feature>
<feature type="binding site" evidence="8">
    <location>
        <position position="111"/>
    </location>
    <ligand>
        <name>ATP</name>
        <dbReference type="ChEBI" id="CHEBI:30616"/>
    </ligand>
</feature>
<dbReference type="EC" id="2.7.7.-" evidence="8"/>
<comment type="catalytic activity">
    <reaction evidence="8">
        <text>L-seryl-[protein] + UTP = O-(5'-uridylyl)-L-seryl-[protein] + diphosphate</text>
        <dbReference type="Rhea" id="RHEA:64604"/>
        <dbReference type="Rhea" id="RHEA-COMP:9863"/>
        <dbReference type="Rhea" id="RHEA-COMP:16635"/>
        <dbReference type="ChEBI" id="CHEBI:29999"/>
        <dbReference type="ChEBI" id="CHEBI:33019"/>
        <dbReference type="ChEBI" id="CHEBI:46398"/>
        <dbReference type="ChEBI" id="CHEBI:156051"/>
    </reaction>
</comment>
<evidence type="ECO:0000256" key="5">
    <source>
        <dbReference type="ARBA" id="ARBA00022741"/>
    </source>
</evidence>
<evidence type="ECO:0000313" key="9">
    <source>
        <dbReference type="EMBL" id="SEN04055.1"/>
    </source>
</evidence>
<dbReference type="EMBL" id="FOCP01000006">
    <property type="protein sequence ID" value="SEN04055.1"/>
    <property type="molecule type" value="Genomic_DNA"/>
</dbReference>
<name>A0A1H8DAB1_9PROT</name>
<dbReference type="NCBIfam" id="NF000658">
    <property type="entry name" value="PRK00029.1"/>
    <property type="match status" value="1"/>
</dbReference>
<dbReference type="GO" id="GO:0070733">
    <property type="term" value="F:AMPylase activity"/>
    <property type="evidence" value="ECO:0007669"/>
    <property type="project" value="UniProtKB-EC"/>
</dbReference>
<feature type="binding site" evidence="8">
    <location>
        <position position="201"/>
    </location>
    <ligand>
        <name>ATP</name>
        <dbReference type="ChEBI" id="CHEBI:30616"/>
    </ligand>
</feature>
<feature type="binding site" evidence="8">
    <location>
        <position position="194"/>
    </location>
    <ligand>
        <name>ATP</name>
        <dbReference type="ChEBI" id="CHEBI:30616"/>
    </ligand>
</feature>
<reference evidence="9 10" key="1">
    <citation type="submission" date="2016-10" db="EMBL/GenBank/DDBJ databases">
        <authorList>
            <person name="de Groot N.N."/>
        </authorList>
    </citation>
    <scope>NUCLEOTIDE SEQUENCE [LARGE SCALE GENOMIC DNA]</scope>
    <source>
        <strain evidence="9 10">Nm22</strain>
    </source>
</reference>
<feature type="binding site" evidence="8">
    <location>
        <position position="144"/>
    </location>
    <ligand>
        <name>ATP</name>
        <dbReference type="ChEBI" id="CHEBI:30616"/>
    </ligand>
</feature>
<dbReference type="GO" id="GO:0000287">
    <property type="term" value="F:magnesium ion binding"/>
    <property type="evidence" value="ECO:0007669"/>
    <property type="project" value="UniProtKB-UniRule"/>
</dbReference>
<keyword evidence="8" id="KW-0464">Manganese</keyword>
<proteinExistence type="inferred from homology"/>
<keyword evidence="7 8" id="KW-0460">Magnesium</keyword>
<evidence type="ECO:0000256" key="6">
    <source>
        <dbReference type="ARBA" id="ARBA00022840"/>
    </source>
</evidence>
<feature type="binding site" evidence="8">
    <location>
        <position position="143"/>
    </location>
    <ligand>
        <name>ATP</name>
        <dbReference type="ChEBI" id="CHEBI:30616"/>
    </ligand>
</feature>